<dbReference type="EMBL" id="KN786251">
    <property type="protein sequence ID" value="KIH43390.1"/>
    <property type="molecule type" value="Genomic_DNA"/>
</dbReference>
<evidence type="ECO:0000313" key="2">
    <source>
        <dbReference type="Proteomes" id="UP000054047"/>
    </source>
</evidence>
<dbReference type="PANTHER" id="PTHR45867">
    <property type="entry name" value="PURPLE ACID PHOSPHATASE"/>
    <property type="match status" value="1"/>
</dbReference>
<protein>
    <recommendedName>
        <fullName evidence="3">Iron/zinc purple acid phosphatase-like C-terminal domain-containing protein</fullName>
    </recommendedName>
</protein>
<dbReference type="Gene3D" id="3.60.21.10">
    <property type="match status" value="1"/>
</dbReference>
<dbReference type="PANTHER" id="PTHR45867:SF10">
    <property type="entry name" value="PURPLE ACID PHOSPHATASE"/>
    <property type="match status" value="1"/>
</dbReference>
<reference evidence="1 2" key="1">
    <citation type="submission" date="2013-12" db="EMBL/GenBank/DDBJ databases">
        <title>Draft genome of the parsitic nematode Ancylostoma duodenale.</title>
        <authorList>
            <person name="Mitreva M."/>
        </authorList>
    </citation>
    <scope>NUCLEOTIDE SEQUENCE [LARGE SCALE GENOMIC DNA]</scope>
    <source>
        <strain evidence="1 2">Zhejiang</strain>
    </source>
</reference>
<evidence type="ECO:0008006" key="3">
    <source>
        <dbReference type="Google" id="ProtNLM"/>
    </source>
</evidence>
<name>A0A0C2F4F7_9BILA</name>
<accession>A0A0C2F4F7</accession>
<sequence length="102" mass="11702">MQIGTKLLGYSRTYIDRSTVQRITTMTVLTIRIGNDDVPGLEKPFIQHGVDIGFWGHVHYYERFYPVANEKYRNTENCYHNAQAPTYIITGSAVSLILYVSL</sequence>
<organism evidence="1 2">
    <name type="scientific">Ancylostoma duodenale</name>
    <dbReference type="NCBI Taxonomy" id="51022"/>
    <lineage>
        <taxon>Eukaryota</taxon>
        <taxon>Metazoa</taxon>
        <taxon>Ecdysozoa</taxon>
        <taxon>Nematoda</taxon>
        <taxon>Chromadorea</taxon>
        <taxon>Rhabditida</taxon>
        <taxon>Rhabditina</taxon>
        <taxon>Rhabditomorpha</taxon>
        <taxon>Strongyloidea</taxon>
        <taxon>Ancylostomatidae</taxon>
        <taxon>Ancylostomatinae</taxon>
        <taxon>Ancylostoma</taxon>
    </lineage>
</organism>
<dbReference type="Proteomes" id="UP000054047">
    <property type="component" value="Unassembled WGS sequence"/>
</dbReference>
<dbReference type="SUPFAM" id="SSF56300">
    <property type="entry name" value="Metallo-dependent phosphatases"/>
    <property type="match status" value="1"/>
</dbReference>
<gene>
    <name evidence="1" type="ORF">ANCDUO_26604</name>
</gene>
<dbReference type="OrthoDB" id="45007at2759"/>
<evidence type="ECO:0000313" key="1">
    <source>
        <dbReference type="EMBL" id="KIH43390.1"/>
    </source>
</evidence>
<keyword evidence="2" id="KW-1185">Reference proteome</keyword>
<dbReference type="InterPro" id="IPR029052">
    <property type="entry name" value="Metallo-depent_PP-like"/>
</dbReference>
<dbReference type="AlphaFoldDB" id="A0A0C2F4F7"/>
<proteinExistence type="predicted"/>